<proteinExistence type="predicted"/>
<feature type="transmembrane region" description="Helical" evidence="1">
    <location>
        <begin position="46"/>
        <end position="67"/>
    </location>
</feature>
<gene>
    <name evidence="2" type="ORF">HMPREF1071_01389</name>
</gene>
<keyword evidence="1" id="KW-1133">Transmembrane helix</keyword>
<reference evidence="2 3" key="1">
    <citation type="submission" date="2012-02" db="EMBL/GenBank/DDBJ databases">
        <title>The Genome Sequence of Bacteroides salyersiae CL02T12C01.</title>
        <authorList>
            <consortium name="The Broad Institute Genome Sequencing Platform"/>
            <person name="Earl A."/>
            <person name="Ward D."/>
            <person name="Feldgarden M."/>
            <person name="Gevers D."/>
            <person name="Zitomersky N.L."/>
            <person name="Coyne M.J."/>
            <person name="Comstock L.E."/>
            <person name="Young S.K."/>
            <person name="Zeng Q."/>
            <person name="Gargeya S."/>
            <person name="Fitzgerald M."/>
            <person name="Haas B."/>
            <person name="Abouelleil A."/>
            <person name="Alvarado L."/>
            <person name="Arachchi H.M."/>
            <person name="Berlin A."/>
            <person name="Chapman S.B."/>
            <person name="Gearin G."/>
            <person name="Goldberg J."/>
            <person name="Griggs A."/>
            <person name="Gujja S."/>
            <person name="Hansen M."/>
            <person name="Heiman D."/>
            <person name="Howarth C."/>
            <person name="Larimer J."/>
            <person name="Lui A."/>
            <person name="MacDonald P.J.P."/>
            <person name="McCowen C."/>
            <person name="Montmayeur A."/>
            <person name="Murphy C."/>
            <person name="Neiman D."/>
            <person name="Pearson M."/>
            <person name="Priest M."/>
            <person name="Roberts A."/>
            <person name="Saif S."/>
            <person name="Shea T."/>
            <person name="Sisk P."/>
            <person name="Stolte C."/>
            <person name="Sykes S."/>
            <person name="Wortman J."/>
            <person name="Nusbaum C."/>
            <person name="Birren B."/>
        </authorList>
    </citation>
    <scope>NUCLEOTIDE SEQUENCE [LARGE SCALE GENOMIC DNA]</scope>
    <source>
        <strain evidence="2 3">CL02T12C01</strain>
    </source>
</reference>
<name>I9TD44_9BACE</name>
<feature type="transmembrane region" description="Helical" evidence="1">
    <location>
        <begin position="12"/>
        <end position="37"/>
    </location>
</feature>
<comment type="caution">
    <text evidence="2">The sequence shown here is derived from an EMBL/GenBank/DDBJ whole genome shotgun (WGS) entry which is preliminary data.</text>
</comment>
<keyword evidence="1" id="KW-0812">Transmembrane</keyword>
<accession>I9TD44</accession>
<evidence type="ECO:0000313" key="2">
    <source>
        <dbReference type="EMBL" id="EIY67066.1"/>
    </source>
</evidence>
<dbReference type="EMBL" id="AGXV01000019">
    <property type="protein sequence ID" value="EIY67066.1"/>
    <property type="molecule type" value="Genomic_DNA"/>
</dbReference>
<sequence length="72" mass="8770">MESKHPGGEQFLLRIFVVGLNYFPLWGIIVSISLIFLHKEWALKRWYILLIVILLFIYLFIISWWYILFQPL</sequence>
<evidence type="ECO:0000256" key="1">
    <source>
        <dbReference type="SAM" id="Phobius"/>
    </source>
</evidence>
<dbReference type="Proteomes" id="UP000005150">
    <property type="component" value="Unassembled WGS sequence"/>
</dbReference>
<evidence type="ECO:0000313" key="3">
    <source>
        <dbReference type="Proteomes" id="UP000005150"/>
    </source>
</evidence>
<keyword evidence="1" id="KW-0472">Membrane</keyword>
<protein>
    <submittedName>
        <fullName evidence="2">Uncharacterized protein</fullName>
    </submittedName>
</protein>
<organism evidence="2 3">
    <name type="scientific">Bacteroides salyersiae CL02T12C01</name>
    <dbReference type="NCBI Taxonomy" id="997887"/>
    <lineage>
        <taxon>Bacteria</taxon>
        <taxon>Pseudomonadati</taxon>
        <taxon>Bacteroidota</taxon>
        <taxon>Bacteroidia</taxon>
        <taxon>Bacteroidales</taxon>
        <taxon>Bacteroidaceae</taxon>
        <taxon>Bacteroides</taxon>
    </lineage>
</organism>
<dbReference type="AlphaFoldDB" id="I9TD44"/>
<keyword evidence="3" id="KW-1185">Reference proteome</keyword>
<dbReference type="HOGENOM" id="CLU_2714032_0_0_10"/>